<dbReference type="PATRIC" id="fig|162209.4.peg.4606"/>
<keyword evidence="2" id="KW-0560">Oxidoreductase</keyword>
<dbReference type="RefSeq" id="WP_062410245.1">
    <property type="nucleotide sequence ID" value="NZ_BJCS01000013.1"/>
</dbReference>
<dbReference type="PANTHER" id="PTHR43639:SF1">
    <property type="entry name" value="SHORT-CHAIN DEHYDROGENASE_REDUCTASE FAMILY PROTEIN"/>
    <property type="match status" value="1"/>
</dbReference>
<dbReference type="PANTHER" id="PTHR43639">
    <property type="entry name" value="OXIDOREDUCTASE, SHORT-CHAIN DEHYDROGENASE/REDUCTASE FAMILY (AFU_ORTHOLOGUE AFUA_5G02870)"/>
    <property type="match status" value="1"/>
</dbReference>
<reference evidence="4" key="1">
    <citation type="submission" date="2015-12" db="EMBL/GenBank/DDBJ databases">
        <title>Complete genome sequences of two moderately thermophilic Paenibacillus species.</title>
        <authorList>
            <person name="Butler R.III."/>
            <person name="Wang J."/>
            <person name="Stark B.C."/>
            <person name="Pombert J.-F."/>
        </authorList>
    </citation>
    <scope>NUCLEOTIDE SEQUENCE [LARGE SCALE GENOMIC DNA]</scope>
    <source>
        <strain evidence="4">32O-Y</strain>
    </source>
</reference>
<evidence type="ECO:0000313" key="3">
    <source>
        <dbReference type="EMBL" id="ALS24650.1"/>
    </source>
</evidence>
<protein>
    <submittedName>
        <fullName evidence="3">3-ketoacyl-ACP reductase</fullName>
    </submittedName>
</protein>
<evidence type="ECO:0000256" key="2">
    <source>
        <dbReference type="ARBA" id="ARBA00023002"/>
    </source>
</evidence>
<dbReference type="FunFam" id="3.40.50.720:FF:000084">
    <property type="entry name" value="Short-chain dehydrogenase reductase"/>
    <property type="match status" value="1"/>
</dbReference>
<comment type="similarity">
    <text evidence="1">Belongs to the short-chain dehydrogenases/reductases (SDR) family.</text>
</comment>
<dbReference type="SUPFAM" id="SSF51735">
    <property type="entry name" value="NAD(P)-binding Rossmann-fold domains"/>
    <property type="match status" value="1"/>
</dbReference>
<dbReference type="EMBL" id="CP013652">
    <property type="protein sequence ID" value="ALS24650.1"/>
    <property type="molecule type" value="Genomic_DNA"/>
</dbReference>
<dbReference type="STRING" id="162209.IJ22_43640"/>
<evidence type="ECO:0000313" key="4">
    <source>
        <dbReference type="Proteomes" id="UP000061660"/>
    </source>
</evidence>
<proteinExistence type="inferred from homology"/>
<dbReference type="PRINTS" id="PR00081">
    <property type="entry name" value="GDHRDH"/>
</dbReference>
<sequence>MDFAGKTVLVTGASRGIGASIAKAFGALGALVIVNYKSNEKSASEVAEHIRQTGGEAVALQADVTDGAAVQRMVSEAVEAFGGIDIVVNNALSHYSFNPKQRATAWNIEWDDYQRQLDGSLGGAFHVCKAVIPHMKERNGGRIVNMVTNLIDFPVVPYHDYTTAKSALLGYSRNLAAELGAFGITVNCVAPGLTYPTDSSRETKEDVKNAIIRLTPMGRLASPNDITGAVLFFSSEWAAFITGQCLRVDGGLTMH</sequence>
<dbReference type="Proteomes" id="UP000061660">
    <property type="component" value="Chromosome"/>
</dbReference>
<dbReference type="GO" id="GO:0016491">
    <property type="term" value="F:oxidoreductase activity"/>
    <property type="evidence" value="ECO:0007669"/>
    <property type="project" value="UniProtKB-KW"/>
</dbReference>
<dbReference type="Gene3D" id="3.40.50.720">
    <property type="entry name" value="NAD(P)-binding Rossmann-like Domain"/>
    <property type="match status" value="1"/>
</dbReference>
<dbReference type="GO" id="GO:0008206">
    <property type="term" value="P:bile acid metabolic process"/>
    <property type="evidence" value="ECO:0007669"/>
    <property type="project" value="UniProtKB-ARBA"/>
</dbReference>
<dbReference type="Pfam" id="PF13561">
    <property type="entry name" value="adh_short_C2"/>
    <property type="match status" value="1"/>
</dbReference>
<dbReference type="AlphaFoldDB" id="A0A0U2WH50"/>
<dbReference type="NCBIfam" id="NF006393">
    <property type="entry name" value="PRK08642.1"/>
    <property type="match status" value="1"/>
</dbReference>
<reference evidence="3 4" key="2">
    <citation type="journal article" date="2016" name="Genome Announc.">
        <title>Complete Genome Sequences of Two Interactive Moderate Thermophiles, Paenibacillus napthalenovorans 32O-Y and Paenibacillus sp. 32O-W.</title>
        <authorList>
            <person name="Butler R.R.III."/>
            <person name="Wang J."/>
            <person name="Stark B.C."/>
            <person name="Pombert J.F."/>
        </authorList>
    </citation>
    <scope>NUCLEOTIDE SEQUENCE [LARGE SCALE GENOMIC DNA]</scope>
    <source>
        <strain evidence="3 4">32O-Y</strain>
    </source>
</reference>
<dbReference type="InterPro" id="IPR036291">
    <property type="entry name" value="NAD(P)-bd_dom_sf"/>
</dbReference>
<name>A0A0U2WH50_9BACL</name>
<dbReference type="KEGG" id="pnp:IJ22_43640"/>
<dbReference type="OrthoDB" id="9803333at2"/>
<dbReference type="InterPro" id="IPR002347">
    <property type="entry name" value="SDR_fam"/>
</dbReference>
<evidence type="ECO:0000256" key="1">
    <source>
        <dbReference type="ARBA" id="ARBA00006484"/>
    </source>
</evidence>
<accession>A0A0U2WH50</accession>
<organism evidence="3 4">
    <name type="scientific">Paenibacillus naphthalenovorans</name>
    <dbReference type="NCBI Taxonomy" id="162209"/>
    <lineage>
        <taxon>Bacteria</taxon>
        <taxon>Bacillati</taxon>
        <taxon>Bacillota</taxon>
        <taxon>Bacilli</taxon>
        <taxon>Bacillales</taxon>
        <taxon>Paenibacillaceae</taxon>
        <taxon>Paenibacillus</taxon>
    </lineage>
</organism>
<keyword evidence="4" id="KW-1185">Reference proteome</keyword>
<gene>
    <name evidence="3" type="ORF">IJ22_43640</name>
</gene>
<dbReference type="PRINTS" id="PR00080">
    <property type="entry name" value="SDRFAMILY"/>
</dbReference>